<keyword evidence="1" id="KW-0472">Membrane</keyword>
<evidence type="ECO:0000259" key="2">
    <source>
        <dbReference type="Pfam" id="PF04235"/>
    </source>
</evidence>
<reference evidence="5" key="1">
    <citation type="journal article" date="2019" name="Int. J. Syst. Evol. Microbiol.">
        <title>The Global Catalogue of Microorganisms (GCM) 10K type strain sequencing project: providing services to taxonomists for standard genome sequencing and annotation.</title>
        <authorList>
            <consortium name="The Broad Institute Genomics Platform"/>
            <consortium name="The Broad Institute Genome Sequencing Center for Infectious Disease"/>
            <person name="Wu L."/>
            <person name="Ma J."/>
        </authorList>
    </citation>
    <scope>NUCLEOTIDE SEQUENCE [LARGE SCALE GENOMIC DNA]</scope>
    <source>
        <strain evidence="5">KCTC 52487</strain>
    </source>
</reference>
<name>A0ABV6ZZV5_9PROT</name>
<feature type="transmembrane region" description="Helical" evidence="1">
    <location>
        <begin position="137"/>
        <end position="159"/>
    </location>
</feature>
<feature type="transmembrane region" description="Helical" evidence="1">
    <location>
        <begin position="115"/>
        <end position="132"/>
    </location>
</feature>
<feature type="transmembrane region" description="Helical" evidence="1">
    <location>
        <begin position="267"/>
        <end position="287"/>
    </location>
</feature>
<comment type="caution">
    <text evidence="4">The sequence shown here is derived from an EMBL/GenBank/DDBJ whole genome shotgun (WGS) entry which is preliminary data.</text>
</comment>
<proteinExistence type="predicted"/>
<evidence type="ECO:0000259" key="3">
    <source>
        <dbReference type="Pfam" id="PF07786"/>
    </source>
</evidence>
<keyword evidence="1" id="KW-0812">Transmembrane</keyword>
<accession>A0ABV6ZZV5</accession>
<feature type="domain" description="Heparan-alpha-glucosaminide N-acetyltransferase catalytic" evidence="3">
    <location>
        <begin position="13"/>
        <end position="212"/>
    </location>
</feature>
<organism evidence="4 5">
    <name type="scientific">Hyphobacterium vulgare</name>
    <dbReference type="NCBI Taxonomy" id="1736751"/>
    <lineage>
        <taxon>Bacteria</taxon>
        <taxon>Pseudomonadati</taxon>
        <taxon>Pseudomonadota</taxon>
        <taxon>Alphaproteobacteria</taxon>
        <taxon>Maricaulales</taxon>
        <taxon>Maricaulaceae</taxon>
        <taxon>Hyphobacterium</taxon>
    </lineage>
</organism>
<evidence type="ECO:0000256" key="1">
    <source>
        <dbReference type="SAM" id="Phobius"/>
    </source>
</evidence>
<feature type="transmembrane region" description="Helical" evidence="1">
    <location>
        <begin position="179"/>
        <end position="200"/>
    </location>
</feature>
<dbReference type="Pfam" id="PF04235">
    <property type="entry name" value="DUF418"/>
    <property type="match status" value="1"/>
</dbReference>
<keyword evidence="1" id="KW-1133">Transmembrane helix</keyword>
<dbReference type="InterPro" id="IPR052529">
    <property type="entry name" value="Bact_Transport_Assoc"/>
</dbReference>
<protein>
    <submittedName>
        <fullName evidence="4">DUF418 domain-containing protein</fullName>
    </submittedName>
</protein>
<feature type="transmembrane region" description="Helical" evidence="1">
    <location>
        <begin position="58"/>
        <end position="77"/>
    </location>
</feature>
<feature type="domain" description="DUF418" evidence="2">
    <location>
        <begin position="267"/>
        <end position="370"/>
    </location>
</feature>
<feature type="transmembrane region" description="Helical" evidence="1">
    <location>
        <begin position="332"/>
        <end position="353"/>
    </location>
</feature>
<dbReference type="Proteomes" id="UP001595379">
    <property type="component" value="Unassembled WGS sequence"/>
</dbReference>
<dbReference type="RefSeq" id="WP_343165187.1">
    <property type="nucleotide sequence ID" value="NZ_JBHRSV010000026.1"/>
</dbReference>
<dbReference type="InterPro" id="IPR012429">
    <property type="entry name" value="HGSNAT_cat"/>
</dbReference>
<evidence type="ECO:0000313" key="5">
    <source>
        <dbReference type="Proteomes" id="UP001595379"/>
    </source>
</evidence>
<dbReference type="EMBL" id="JBHRSV010000026">
    <property type="protein sequence ID" value="MFC2926862.1"/>
    <property type="molecule type" value="Genomic_DNA"/>
</dbReference>
<gene>
    <name evidence="4" type="ORF">ACFOOR_12160</name>
</gene>
<feature type="transmembrane region" description="Helical" evidence="1">
    <location>
        <begin position="89"/>
        <end position="109"/>
    </location>
</feature>
<dbReference type="InterPro" id="IPR007349">
    <property type="entry name" value="DUF418"/>
</dbReference>
<feature type="transmembrane region" description="Helical" evidence="1">
    <location>
        <begin position="19"/>
        <end position="38"/>
    </location>
</feature>
<sequence length="371" mass="41867">MSESEITAPAKNRLEGIDFARAIAMMGMTVVNFSIYIGRAEGDPQWLIQLESLFSGRAAATFVFLAGVGVALLTMRARNDRTPENRRAARLNLLKRGVFLFLLGVSFRAQWPYDILHFYGIYLTIASLVFLWPARWLVGLAVFTTLAFVAFYFALPPLLDLDYWASPSFANPSEALQDVFFTGHHPVTPWFAYFLVGMAVGRIDLHRSANHWRLLIGGAVLIGLAKAIKFAALNLALVKLIPSEDWGFAINYVADIFGTSAYPPAPLYILFGLGTGMIVLSLSLMICAAEWRRKLFTPVIWTGQMALTFYLLHVYIGVTAAEWFLPEESESVYWLFAWVIGFFIFCLVFATIWRSRFQRGPVEWAMRRLVD</sequence>
<evidence type="ECO:0000313" key="4">
    <source>
        <dbReference type="EMBL" id="MFC2926862.1"/>
    </source>
</evidence>
<dbReference type="PANTHER" id="PTHR30590">
    <property type="entry name" value="INNER MEMBRANE PROTEIN"/>
    <property type="match status" value="1"/>
</dbReference>
<keyword evidence="5" id="KW-1185">Reference proteome</keyword>
<feature type="transmembrane region" description="Helical" evidence="1">
    <location>
        <begin position="212"/>
        <end position="237"/>
    </location>
</feature>
<feature type="transmembrane region" description="Helical" evidence="1">
    <location>
        <begin position="299"/>
        <end position="320"/>
    </location>
</feature>
<dbReference type="PANTHER" id="PTHR30590:SF3">
    <property type="entry name" value="HYPOTHETICAL MEMBRANE SPANNING PROTEIN"/>
    <property type="match status" value="1"/>
</dbReference>
<dbReference type="Pfam" id="PF07786">
    <property type="entry name" value="HGSNAT_cat"/>
    <property type="match status" value="1"/>
</dbReference>